<dbReference type="Proteomes" id="UP001219630">
    <property type="component" value="Chromosome"/>
</dbReference>
<name>A0ABY8G5S7_9GAMM</name>
<evidence type="ECO:0000313" key="3">
    <source>
        <dbReference type="Proteomes" id="UP001219630"/>
    </source>
</evidence>
<accession>A0ABY8G5S7</accession>
<dbReference type="Gene3D" id="2.60.40.1620">
    <property type="entry name" value="Lipoprotein YajI-like"/>
    <property type="match status" value="1"/>
</dbReference>
<sequence>MIFHRRLIPILAALIVVTGCTKPPTNRVQSELGQINQQLHTLADRAIALEQQNSLNASSTAGVYLLPAAQNRALLDSHIGHLSISLSKVEAEANGARALLTIRAMDAQALPAFQAMLDWGPLDPVSGKPLTGDTQTQTLVFPLAQPPASQLTVEVRLANLTPEQLGFIRFHTVRAMSER</sequence>
<protein>
    <submittedName>
        <fullName evidence="2">DUF3251 domain-containing protein</fullName>
    </submittedName>
</protein>
<feature type="domain" description="DUF3251" evidence="1">
    <location>
        <begin position="27"/>
        <end position="174"/>
    </location>
</feature>
<organism evidence="2 3">
    <name type="scientific">Dickeya lacustris</name>
    <dbReference type="NCBI Taxonomy" id="2259638"/>
    <lineage>
        <taxon>Bacteria</taxon>
        <taxon>Pseudomonadati</taxon>
        <taxon>Pseudomonadota</taxon>
        <taxon>Gammaproteobacteria</taxon>
        <taxon>Enterobacterales</taxon>
        <taxon>Pectobacteriaceae</taxon>
        <taxon>Dickeya</taxon>
    </lineage>
</organism>
<gene>
    <name evidence="2" type="ORF">O1Q98_17055</name>
</gene>
<dbReference type="RefSeq" id="WP_125258674.1">
    <property type="nucleotide sequence ID" value="NZ_CP114280.1"/>
</dbReference>
<dbReference type="InterPro" id="IPR037125">
    <property type="entry name" value="YajI-like_sf"/>
</dbReference>
<evidence type="ECO:0000313" key="2">
    <source>
        <dbReference type="EMBL" id="WFN55302.1"/>
    </source>
</evidence>
<keyword evidence="3" id="KW-1185">Reference proteome</keyword>
<dbReference type="Pfam" id="PF11622">
    <property type="entry name" value="DUF3251"/>
    <property type="match status" value="1"/>
</dbReference>
<reference evidence="2 3" key="1">
    <citation type="submission" date="2022-12" db="EMBL/GenBank/DDBJ databases">
        <title>Complete genome sequencing of Dickeya lacustris type strain LMG30899.</title>
        <authorList>
            <person name="Dobhal S."/>
            <person name="Arizala D."/>
            <person name="Arif M."/>
        </authorList>
    </citation>
    <scope>NUCLEOTIDE SEQUENCE [LARGE SCALE GENOMIC DNA]</scope>
    <source>
        <strain evidence="2 3">LMG30899</strain>
    </source>
</reference>
<dbReference type="EMBL" id="CP114280">
    <property type="protein sequence ID" value="WFN55302.1"/>
    <property type="molecule type" value="Genomic_DNA"/>
</dbReference>
<dbReference type="NCBIfam" id="NF008575">
    <property type="entry name" value="PRK11530.1"/>
    <property type="match status" value="1"/>
</dbReference>
<evidence type="ECO:0000259" key="1">
    <source>
        <dbReference type="Pfam" id="PF11622"/>
    </source>
</evidence>
<dbReference type="PROSITE" id="PS51257">
    <property type="entry name" value="PROKAR_LIPOPROTEIN"/>
    <property type="match status" value="1"/>
</dbReference>
<proteinExistence type="predicted"/>
<dbReference type="InterPro" id="IPR021658">
    <property type="entry name" value="DUF3251"/>
</dbReference>